<dbReference type="EMBL" id="CM042032">
    <property type="protein sequence ID" value="KAI3776383.1"/>
    <property type="molecule type" value="Genomic_DNA"/>
</dbReference>
<accession>A0ACB9FZL9</accession>
<comment type="caution">
    <text evidence="1">The sequence shown here is derived from an EMBL/GenBank/DDBJ whole genome shotgun (WGS) entry which is preliminary data.</text>
</comment>
<proteinExistence type="predicted"/>
<keyword evidence="2" id="KW-1185">Reference proteome</keyword>
<reference evidence="1 2" key="2">
    <citation type="journal article" date="2022" name="Mol. Ecol. Resour.">
        <title>The genomes of chicory, endive, great burdock and yacon provide insights into Asteraceae paleo-polyploidization history and plant inulin production.</title>
        <authorList>
            <person name="Fan W."/>
            <person name="Wang S."/>
            <person name="Wang H."/>
            <person name="Wang A."/>
            <person name="Jiang F."/>
            <person name="Liu H."/>
            <person name="Zhao H."/>
            <person name="Xu D."/>
            <person name="Zhang Y."/>
        </authorList>
    </citation>
    <scope>NUCLEOTIDE SEQUENCE [LARGE SCALE GENOMIC DNA]</scope>
    <source>
        <strain evidence="2">cv. Yunnan</strain>
        <tissue evidence="1">Leaves</tissue>
    </source>
</reference>
<gene>
    <name evidence="1" type="ORF">L1987_46162</name>
</gene>
<protein>
    <submittedName>
        <fullName evidence="1">Uncharacterized protein</fullName>
    </submittedName>
</protein>
<reference evidence="2" key="1">
    <citation type="journal article" date="2022" name="Mol. Ecol. Resour.">
        <title>The genomes of chicory, endive, great burdock and yacon provide insights into Asteraceae palaeo-polyploidization history and plant inulin production.</title>
        <authorList>
            <person name="Fan W."/>
            <person name="Wang S."/>
            <person name="Wang H."/>
            <person name="Wang A."/>
            <person name="Jiang F."/>
            <person name="Liu H."/>
            <person name="Zhao H."/>
            <person name="Xu D."/>
            <person name="Zhang Y."/>
        </authorList>
    </citation>
    <scope>NUCLEOTIDE SEQUENCE [LARGE SCALE GENOMIC DNA]</scope>
    <source>
        <strain evidence="2">cv. Yunnan</strain>
    </source>
</reference>
<evidence type="ECO:0000313" key="1">
    <source>
        <dbReference type="EMBL" id="KAI3776383.1"/>
    </source>
</evidence>
<organism evidence="1 2">
    <name type="scientific">Smallanthus sonchifolius</name>
    <dbReference type="NCBI Taxonomy" id="185202"/>
    <lineage>
        <taxon>Eukaryota</taxon>
        <taxon>Viridiplantae</taxon>
        <taxon>Streptophyta</taxon>
        <taxon>Embryophyta</taxon>
        <taxon>Tracheophyta</taxon>
        <taxon>Spermatophyta</taxon>
        <taxon>Magnoliopsida</taxon>
        <taxon>eudicotyledons</taxon>
        <taxon>Gunneridae</taxon>
        <taxon>Pentapetalae</taxon>
        <taxon>asterids</taxon>
        <taxon>campanulids</taxon>
        <taxon>Asterales</taxon>
        <taxon>Asteraceae</taxon>
        <taxon>Asteroideae</taxon>
        <taxon>Heliantheae alliance</taxon>
        <taxon>Millerieae</taxon>
        <taxon>Smallanthus</taxon>
    </lineage>
</organism>
<dbReference type="Proteomes" id="UP001056120">
    <property type="component" value="Linkage Group LG15"/>
</dbReference>
<evidence type="ECO:0000313" key="2">
    <source>
        <dbReference type="Proteomes" id="UP001056120"/>
    </source>
</evidence>
<name>A0ACB9FZL9_9ASTR</name>
<sequence>MIARHLQVGKKRKEREEQSMSDVDVDLTEEHITVVSQMGFASIQHFNVVHISSCFGLWLLKKYDHNTNTFNMGNRVVNIARELVNDVLGIPMGSKEVAEMKRVSYKNAVVAKWRNQFGVGSPLKKVNEVVDIIKSSGDNGRMFQLNFMVVYNTVMYQITKMNTVNMQFLPSLLPGAEVKDFDWCIYTIKCLERTKSSWSELEADLIVDGGSGFLSYLKSKKENSMANNDVDVVATMEGVEHQAVYERENVKENGADEVDLFNDDINNEAFEQDVGI</sequence>